<proteinExistence type="predicted"/>
<sequence>MEIIEYFLKAKTGNERDCEDQIVVTDHFAAVIDGVTNVSGCFYDGEAPGRLAAETIKNTIRGLDERDSIKEVVDKINIDLHRLNRKIGIAEEVDDVPHLRPSAAMILYSRHYRKIWMIGDCQCFLEGNALQNTKIIDDITANARAMMVEAQLVKGKTEKELLSHDMGFEAVKPFIQQQFAFQNGDPAHPYSYEVINGYPLHVEAIKTVDVPTDTGYLCLASDGYPMIFETFEETEAHLQELLVKDPLCIRENPSAKGLVEGNVSFDDRAFVKIRI</sequence>
<accession>A0A3M7TQ81</accession>
<dbReference type="Proteomes" id="UP000278746">
    <property type="component" value="Unassembled WGS sequence"/>
</dbReference>
<dbReference type="RefSeq" id="WP_122899401.1">
    <property type="nucleotide sequence ID" value="NZ_RHIB01000002.1"/>
</dbReference>
<evidence type="ECO:0008006" key="3">
    <source>
        <dbReference type="Google" id="ProtNLM"/>
    </source>
</evidence>
<organism evidence="1 2">
    <name type="scientific">Alteribacter keqinensis</name>
    <dbReference type="NCBI Taxonomy" id="2483800"/>
    <lineage>
        <taxon>Bacteria</taxon>
        <taxon>Bacillati</taxon>
        <taxon>Bacillota</taxon>
        <taxon>Bacilli</taxon>
        <taxon>Bacillales</taxon>
        <taxon>Bacillaceae</taxon>
        <taxon>Alteribacter</taxon>
    </lineage>
</organism>
<evidence type="ECO:0000313" key="1">
    <source>
        <dbReference type="EMBL" id="RNA67718.1"/>
    </source>
</evidence>
<name>A0A3M7TQ81_9BACI</name>
<reference evidence="1 2" key="1">
    <citation type="submission" date="2018-10" db="EMBL/GenBank/DDBJ databases">
        <title>Bacillus Keqinensis sp. nov., a moderately halophilic bacterium isolated from a saline-alkaline lake.</title>
        <authorList>
            <person name="Wang H."/>
        </authorList>
    </citation>
    <scope>NUCLEOTIDE SEQUENCE [LARGE SCALE GENOMIC DNA]</scope>
    <source>
        <strain evidence="1 2">KQ-3</strain>
    </source>
</reference>
<dbReference type="AlphaFoldDB" id="A0A3M7TQ81"/>
<dbReference type="InterPro" id="IPR036457">
    <property type="entry name" value="PPM-type-like_dom_sf"/>
</dbReference>
<dbReference type="Gene3D" id="3.60.40.10">
    <property type="entry name" value="PPM-type phosphatase domain"/>
    <property type="match status" value="1"/>
</dbReference>
<keyword evidence="2" id="KW-1185">Reference proteome</keyword>
<evidence type="ECO:0000313" key="2">
    <source>
        <dbReference type="Proteomes" id="UP000278746"/>
    </source>
</evidence>
<protein>
    <recommendedName>
        <fullName evidence="3">PPM-type phosphatase domain-containing protein</fullName>
    </recommendedName>
</protein>
<gene>
    <name evidence="1" type="ORF">EBO34_13455</name>
</gene>
<dbReference type="EMBL" id="RHIB01000002">
    <property type="protein sequence ID" value="RNA67718.1"/>
    <property type="molecule type" value="Genomic_DNA"/>
</dbReference>
<comment type="caution">
    <text evidence="1">The sequence shown here is derived from an EMBL/GenBank/DDBJ whole genome shotgun (WGS) entry which is preliminary data.</text>
</comment>
<dbReference type="OrthoDB" id="508128at2"/>